<dbReference type="AlphaFoldDB" id="A0A1C4V6M8"/>
<dbReference type="SUPFAM" id="SSF56796">
    <property type="entry name" value="Dehydroquinate synthase-like"/>
    <property type="match status" value="1"/>
</dbReference>
<dbReference type="GO" id="GO:0017000">
    <property type="term" value="P:antibiotic biosynthetic process"/>
    <property type="evidence" value="ECO:0007669"/>
    <property type="project" value="InterPro"/>
</dbReference>
<dbReference type="GO" id="GO:0046872">
    <property type="term" value="F:metal ion binding"/>
    <property type="evidence" value="ECO:0007669"/>
    <property type="project" value="UniProtKB-KW"/>
</dbReference>
<keyword evidence="5" id="KW-0456">Lyase</keyword>
<evidence type="ECO:0000313" key="12">
    <source>
        <dbReference type="Proteomes" id="UP000199375"/>
    </source>
</evidence>
<sequence length="426" mass="45572">MTTEEGLIESTTPVSAGQAATGNGLSTLGHDGDPGWRVDASQAVSYEVRLCRGLLDPASDLMVTAASTGDGPGRRRLVVLDSQVDVLFGERIRAYLEAHRVTYELCVVEADERRKTMTSVFRVVSAMDAFGVARRREPVIAVGGGVLTDIVGLAASLYRRSTPYVRVPTTLIGMVDAGIGSKTGVNFSDHKNRLGTYHPSATTLIDPGFLVTLPVRHLRNGLAEVLKMALIKDRRLFELLAVHGARIIAERMQSAGSADGGAAALAVIRLAIGGMLQELQPNLWEHQLERVVDYGHSFSPVIEMRALPELLHGEAVAVDMALSLVLAHHRGLLSAEDLSRARLVMGELGLPTWHPVCSTELLTEALADTVRHRDGRQLIPLTAGIGQARFVDDVTPAELAAALARLEPNWTSMAAAPSAPTQGSNG</sequence>
<evidence type="ECO:0000256" key="5">
    <source>
        <dbReference type="ARBA" id="ARBA00023239"/>
    </source>
</evidence>
<organism evidence="11 12">
    <name type="scientific">Micromonospora haikouensis</name>
    <dbReference type="NCBI Taxonomy" id="686309"/>
    <lineage>
        <taxon>Bacteria</taxon>
        <taxon>Bacillati</taxon>
        <taxon>Actinomycetota</taxon>
        <taxon>Actinomycetes</taxon>
        <taxon>Micromonosporales</taxon>
        <taxon>Micromonosporaceae</taxon>
        <taxon>Micromonospora</taxon>
    </lineage>
</organism>
<dbReference type="EMBL" id="FMCW01000007">
    <property type="protein sequence ID" value="SCE79678.1"/>
    <property type="molecule type" value="Genomic_DNA"/>
</dbReference>
<evidence type="ECO:0000259" key="9">
    <source>
        <dbReference type="Pfam" id="PF01761"/>
    </source>
</evidence>
<reference evidence="11 12" key="1">
    <citation type="submission" date="2016-06" db="EMBL/GenBank/DDBJ databases">
        <authorList>
            <person name="Kjaerup R.B."/>
            <person name="Dalgaard T.S."/>
            <person name="Juul-Madsen H.R."/>
        </authorList>
    </citation>
    <scope>NUCLEOTIDE SEQUENCE [LARGE SCALE GENOMIC DNA]</scope>
    <source>
        <strain evidence="11 12">DSM 45626</strain>
    </source>
</reference>
<dbReference type="PANTHER" id="PTHR43622:SF3">
    <property type="entry name" value="2-EPI-5-EPI-VALIOLONE SYNTHASE"/>
    <property type="match status" value="1"/>
</dbReference>
<comment type="catalytic activity">
    <reaction evidence="6">
        <text>D-sedoheptulose 7-phosphate = 2-epi-5-epi-valiolone + phosphate</text>
        <dbReference type="Rhea" id="RHEA:44184"/>
        <dbReference type="ChEBI" id="CHEBI:43474"/>
        <dbReference type="ChEBI" id="CHEBI:57483"/>
        <dbReference type="ChEBI" id="CHEBI:84187"/>
        <dbReference type="EC" id="4.2.3.152"/>
    </reaction>
</comment>
<comment type="cofactor">
    <cofactor evidence="1">
        <name>NAD(+)</name>
        <dbReference type="ChEBI" id="CHEBI:57540"/>
    </cofactor>
</comment>
<dbReference type="InterPro" id="IPR050071">
    <property type="entry name" value="Dehydroquinate_synthase"/>
</dbReference>
<proteinExistence type="predicted"/>
<evidence type="ECO:0000256" key="7">
    <source>
        <dbReference type="ARBA" id="ARBA00024060"/>
    </source>
</evidence>
<dbReference type="EC" id="4.2.3.152" evidence="7"/>
<name>A0A1C4V6M8_9ACTN</name>
<evidence type="ECO:0000256" key="6">
    <source>
        <dbReference type="ARBA" id="ARBA00023993"/>
    </source>
</evidence>
<evidence type="ECO:0000313" key="11">
    <source>
        <dbReference type="EMBL" id="SCE79678.1"/>
    </source>
</evidence>
<accession>A0A1C4V6M8</accession>
<evidence type="ECO:0000256" key="2">
    <source>
        <dbReference type="ARBA" id="ARBA00022723"/>
    </source>
</evidence>
<dbReference type="Pfam" id="PF24621">
    <property type="entry name" value="DHQS_C"/>
    <property type="match status" value="1"/>
</dbReference>
<dbReference type="Pfam" id="PF01761">
    <property type="entry name" value="DHQ_synthase"/>
    <property type="match status" value="1"/>
</dbReference>
<keyword evidence="3" id="KW-0547">Nucleotide-binding</keyword>
<dbReference type="InterPro" id="IPR056179">
    <property type="entry name" value="DHQS_C"/>
</dbReference>
<dbReference type="GO" id="GO:0000166">
    <property type="term" value="F:nucleotide binding"/>
    <property type="evidence" value="ECO:0007669"/>
    <property type="project" value="UniProtKB-KW"/>
</dbReference>
<dbReference type="InterPro" id="IPR030960">
    <property type="entry name" value="DHQS/DOIS_N"/>
</dbReference>
<dbReference type="CDD" id="cd08199">
    <property type="entry name" value="EEVS"/>
    <property type="match status" value="1"/>
</dbReference>
<feature type="domain" description="3-dehydroquinate synthase C-terminal" evidence="10">
    <location>
        <begin position="221"/>
        <end position="366"/>
    </location>
</feature>
<gene>
    <name evidence="11" type="ORF">GA0070558_10761</name>
</gene>
<evidence type="ECO:0000256" key="1">
    <source>
        <dbReference type="ARBA" id="ARBA00001911"/>
    </source>
</evidence>
<evidence type="ECO:0000259" key="10">
    <source>
        <dbReference type="Pfam" id="PF24621"/>
    </source>
</evidence>
<evidence type="ECO:0000256" key="8">
    <source>
        <dbReference type="ARBA" id="ARBA00024092"/>
    </source>
</evidence>
<evidence type="ECO:0000256" key="3">
    <source>
        <dbReference type="ARBA" id="ARBA00022741"/>
    </source>
</evidence>
<dbReference type="InterPro" id="IPR035872">
    <property type="entry name" value="EEVS-like"/>
</dbReference>
<dbReference type="Proteomes" id="UP000199375">
    <property type="component" value="Unassembled WGS sequence"/>
</dbReference>
<protein>
    <recommendedName>
        <fullName evidence="8">2-epi-5-epi-valiolone synthase</fullName>
        <ecNumber evidence="7">4.2.3.152</ecNumber>
    </recommendedName>
</protein>
<keyword evidence="4" id="KW-0520">NAD</keyword>
<feature type="domain" description="3-dehydroquinate synthase N-terminal" evidence="9">
    <location>
        <begin position="106"/>
        <end position="219"/>
    </location>
</feature>
<keyword evidence="2" id="KW-0479">Metal-binding</keyword>
<evidence type="ECO:0000256" key="4">
    <source>
        <dbReference type="ARBA" id="ARBA00023027"/>
    </source>
</evidence>
<dbReference type="PANTHER" id="PTHR43622">
    <property type="entry name" value="3-DEHYDROQUINATE SYNTHASE"/>
    <property type="match status" value="1"/>
</dbReference>
<dbReference type="Gene3D" id="1.20.1090.10">
    <property type="entry name" value="Dehydroquinate synthase-like - alpha domain"/>
    <property type="match status" value="1"/>
</dbReference>
<dbReference type="Gene3D" id="3.40.50.1970">
    <property type="match status" value="1"/>
</dbReference>
<dbReference type="RefSeq" id="WP_256091830.1">
    <property type="nucleotide sequence ID" value="NZ_FMCW01000007.1"/>
</dbReference>
<dbReference type="GO" id="GO:0003856">
    <property type="term" value="F:3-dehydroquinate synthase activity"/>
    <property type="evidence" value="ECO:0007669"/>
    <property type="project" value="TreeGrafter"/>
</dbReference>